<evidence type="ECO:0000313" key="1">
    <source>
        <dbReference type="EMBL" id="SNU81741.1"/>
    </source>
</evidence>
<dbReference type="EMBL" id="LT906435">
    <property type="protein sequence ID" value="SNU81741.1"/>
    <property type="molecule type" value="Genomic_DNA"/>
</dbReference>
<keyword evidence="2" id="KW-1185">Reference proteome</keyword>
<sequence>MLFESRAMENSPVSCALAWSDNKYSFHNTIPEKLRITMRRTFFVQIPEAERAVEVDAWASWMLRAEARYTADKIEVWKRVHASNSEHCLGREQM</sequence>
<proteinExistence type="predicted"/>
<accession>A0A239S8J9</accession>
<reference evidence="1 2" key="1">
    <citation type="submission" date="2017-06" db="EMBL/GenBank/DDBJ databases">
        <authorList>
            <consortium name="Pathogen Informatics"/>
        </authorList>
    </citation>
    <scope>NUCLEOTIDE SEQUENCE [LARGE SCALE GENOMIC DNA]</scope>
    <source>
        <strain evidence="1 2">NCTC13161</strain>
    </source>
</reference>
<protein>
    <submittedName>
        <fullName evidence="1">Uncharacterized protein</fullName>
    </submittedName>
</protein>
<organism evidence="1 2">
    <name type="scientific">Pandoraea sputorum</name>
    <dbReference type="NCBI Taxonomy" id="93222"/>
    <lineage>
        <taxon>Bacteria</taxon>
        <taxon>Pseudomonadati</taxon>
        <taxon>Pseudomonadota</taxon>
        <taxon>Betaproteobacteria</taxon>
        <taxon>Burkholderiales</taxon>
        <taxon>Burkholderiaceae</taxon>
        <taxon>Pandoraea</taxon>
    </lineage>
</organism>
<name>A0A239S8J9_9BURK</name>
<dbReference type="KEGG" id="pspu:NA29_07320"/>
<dbReference type="AlphaFoldDB" id="A0A239S8J9"/>
<dbReference type="Proteomes" id="UP000215126">
    <property type="component" value="Chromosome 1"/>
</dbReference>
<evidence type="ECO:0000313" key="2">
    <source>
        <dbReference type="Proteomes" id="UP000215126"/>
    </source>
</evidence>
<gene>
    <name evidence="1" type="ORF">SAMEA4530655_00605</name>
</gene>